<dbReference type="SUPFAM" id="SSF48150">
    <property type="entry name" value="DNA-glycosylase"/>
    <property type="match status" value="1"/>
</dbReference>
<dbReference type="AlphaFoldDB" id="A0A8J3J9A7"/>
<comment type="caution">
    <text evidence="1">The sequence shown here is derived from an EMBL/GenBank/DDBJ whole genome shotgun (WGS) entry which is preliminary data.</text>
</comment>
<accession>A0A8J3J9A7</accession>
<dbReference type="RefSeq" id="WP_203657793.1">
    <property type="nucleotide sequence ID" value="NZ_BAAAZM010000005.1"/>
</dbReference>
<dbReference type="EMBL" id="BOMB01000015">
    <property type="protein sequence ID" value="GID11788.1"/>
    <property type="molecule type" value="Genomic_DNA"/>
</dbReference>
<name>A0A8J3J9A7_9ACTN</name>
<dbReference type="GO" id="GO:0003824">
    <property type="term" value="F:catalytic activity"/>
    <property type="evidence" value="ECO:0007669"/>
    <property type="project" value="InterPro"/>
</dbReference>
<dbReference type="InterPro" id="IPR011257">
    <property type="entry name" value="DNA_glycosylase"/>
</dbReference>
<dbReference type="GO" id="GO:0006281">
    <property type="term" value="P:DNA repair"/>
    <property type="evidence" value="ECO:0007669"/>
    <property type="project" value="InterPro"/>
</dbReference>
<dbReference type="Gene3D" id="1.10.340.30">
    <property type="entry name" value="Hypothetical protein, domain 2"/>
    <property type="match status" value="1"/>
</dbReference>
<protein>
    <submittedName>
        <fullName evidence="1">DNA-3-methyladenine glycosylase 2 family protein</fullName>
    </submittedName>
</protein>
<reference evidence="1" key="1">
    <citation type="submission" date="2021-01" db="EMBL/GenBank/DDBJ databases">
        <title>Whole genome shotgun sequence of Actinocatenispora rupis NBRC 107355.</title>
        <authorList>
            <person name="Komaki H."/>
            <person name="Tamura T."/>
        </authorList>
    </citation>
    <scope>NUCLEOTIDE SEQUENCE</scope>
    <source>
        <strain evidence="1">NBRC 107355</strain>
    </source>
</reference>
<dbReference type="Proteomes" id="UP000612808">
    <property type="component" value="Unassembled WGS sequence"/>
</dbReference>
<proteinExistence type="predicted"/>
<evidence type="ECO:0000313" key="1">
    <source>
        <dbReference type="EMBL" id="GID11788.1"/>
    </source>
</evidence>
<keyword evidence="2" id="KW-1185">Reference proteome</keyword>
<organism evidence="1 2">
    <name type="scientific">Actinocatenispora rupis</name>
    <dbReference type="NCBI Taxonomy" id="519421"/>
    <lineage>
        <taxon>Bacteria</taxon>
        <taxon>Bacillati</taxon>
        <taxon>Actinomycetota</taxon>
        <taxon>Actinomycetes</taxon>
        <taxon>Micromonosporales</taxon>
        <taxon>Micromonosporaceae</taxon>
        <taxon>Actinocatenispora</taxon>
    </lineage>
</organism>
<sequence length="314" mass="33850">MSSSLQHTSKLPAVSPFDLRQSLRALGGFAPCAGEQRIADGTVRKALALPGSTEAVLVEVGPRGDGRAGVSLAVFADRALADAELRWAERAVSDWLGLADDMTGFLAVAADDPAIAPVLAEVAGLHQVRFASLAEGACYFVLTQRTSQRVAGVRKRRLAAAYGPVVTVDGERHQAFPDLATLTRLGPDELGRFTANLRQTEYLTAAVHGLIGMDEEWLRTAPYEEVLAELRGIRGVGEFTANAIMLRVLGRPDRLPLHMPQFSEVATRLYGADVSIDAVAERYGRYVGWWGYYAKTALAQLGTPTTHATRHRAA</sequence>
<gene>
    <name evidence="1" type="ORF">Aru02nite_26770</name>
</gene>
<evidence type="ECO:0000313" key="2">
    <source>
        <dbReference type="Proteomes" id="UP000612808"/>
    </source>
</evidence>